<feature type="active site" description="Proton acceptor" evidence="8">
    <location>
        <position position="157"/>
    </location>
</feature>
<proteinExistence type="inferred from homology"/>
<accession>A0A3P7JXV1</accession>
<dbReference type="PIRSF" id="PIRSF005461">
    <property type="entry name" value="23S_rRNA_mtase"/>
    <property type="match status" value="1"/>
</dbReference>
<dbReference type="InterPro" id="IPR029063">
    <property type="entry name" value="SAM-dependent_MTases_sf"/>
</dbReference>
<dbReference type="GO" id="GO:0030687">
    <property type="term" value="C:preribosome, large subunit precursor"/>
    <property type="evidence" value="ECO:0007669"/>
    <property type="project" value="TreeGrafter"/>
</dbReference>
<dbReference type="AlphaFoldDB" id="A0A3P7JXV1"/>
<reference evidence="10 11" key="1">
    <citation type="submission" date="2018-11" db="EMBL/GenBank/DDBJ databases">
        <authorList>
            <consortium name="Pathogen Informatics"/>
        </authorList>
    </citation>
    <scope>NUCLEOTIDE SEQUENCE [LARGE SCALE GENOMIC DNA]</scope>
</reference>
<evidence type="ECO:0000259" key="9">
    <source>
        <dbReference type="Pfam" id="PF01728"/>
    </source>
</evidence>
<evidence type="ECO:0000313" key="11">
    <source>
        <dbReference type="Proteomes" id="UP000270094"/>
    </source>
</evidence>
<dbReference type="Pfam" id="PF01728">
    <property type="entry name" value="FtsJ"/>
    <property type="match status" value="1"/>
</dbReference>
<keyword evidence="4" id="KW-0489">Methyltransferase</keyword>
<keyword evidence="3" id="KW-0698">rRNA processing</keyword>
<comment type="subcellular location">
    <subcellularLocation>
        <location evidence="1">Nucleus</location>
        <location evidence="1">Nucleolus</location>
    </subcellularLocation>
</comment>
<keyword evidence="2" id="KW-0690">Ribosome biogenesis</keyword>
<organism evidence="10 11">
    <name type="scientific">Strongylus vulgaris</name>
    <name type="common">Blood worm</name>
    <dbReference type="NCBI Taxonomy" id="40348"/>
    <lineage>
        <taxon>Eukaryota</taxon>
        <taxon>Metazoa</taxon>
        <taxon>Ecdysozoa</taxon>
        <taxon>Nematoda</taxon>
        <taxon>Chromadorea</taxon>
        <taxon>Rhabditida</taxon>
        <taxon>Rhabditina</taxon>
        <taxon>Rhabditomorpha</taxon>
        <taxon>Strongyloidea</taxon>
        <taxon>Strongylidae</taxon>
        <taxon>Strongylus</taxon>
    </lineage>
</organism>
<evidence type="ECO:0000256" key="1">
    <source>
        <dbReference type="ARBA" id="ARBA00004604"/>
    </source>
</evidence>
<evidence type="ECO:0000256" key="5">
    <source>
        <dbReference type="ARBA" id="ARBA00022679"/>
    </source>
</evidence>
<evidence type="ECO:0000256" key="2">
    <source>
        <dbReference type="ARBA" id="ARBA00022517"/>
    </source>
</evidence>
<sequence>MGKKVKIGKQRRDKYYKLAKEAGYRSRAAFKLIQLNKRFEFLQNSRATVDLCAAPGGWMQVAAQNMPVSSLVIGVDLVPIKPIHNCIALQGDITTEKTRQAIKKELQRWEADCVLHDGAPNVGLNWIHDAFQQNCLVLSALRLATQILRKNGTFVTKVFRSNDYSSLITVFEKLFRKVHVWKPAASRLESAEIFVVCEKYLKPPKVKF</sequence>
<dbReference type="PANTHER" id="PTHR10920">
    <property type="entry name" value="RIBOSOMAL RNA METHYLTRANSFERASE"/>
    <property type="match status" value="1"/>
</dbReference>
<feature type="domain" description="Ribosomal RNA methyltransferase FtsJ" evidence="9">
    <location>
        <begin position="24"/>
        <end position="200"/>
    </location>
</feature>
<evidence type="ECO:0000256" key="6">
    <source>
        <dbReference type="ARBA" id="ARBA00022691"/>
    </source>
</evidence>
<dbReference type="InterPro" id="IPR050082">
    <property type="entry name" value="RNA_methyltr_RlmE"/>
</dbReference>
<keyword evidence="7" id="KW-0539">Nucleus</keyword>
<dbReference type="OrthoDB" id="1287559at2759"/>
<dbReference type="Gene3D" id="3.40.50.150">
    <property type="entry name" value="Vaccinia Virus protein VP39"/>
    <property type="match status" value="1"/>
</dbReference>
<dbReference type="InterPro" id="IPR002877">
    <property type="entry name" value="RNA_MeTrfase_FtsJ_dom"/>
</dbReference>
<keyword evidence="5" id="KW-0808">Transferase</keyword>
<dbReference type="HAMAP" id="MF_01547">
    <property type="entry name" value="RNA_methyltr_E"/>
    <property type="match status" value="1"/>
</dbReference>
<evidence type="ECO:0000256" key="3">
    <source>
        <dbReference type="ARBA" id="ARBA00022552"/>
    </source>
</evidence>
<dbReference type="GO" id="GO:0005730">
    <property type="term" value="C:nucleolus"/>
    <property type="evidence" value="ECO:0007669"/>
    <property type="project" value="UniProtKB-SubCell"/>
</dbReference>
<dbReference type="GO" id="GO:0008650">
    <property type="term" value="F:rRNA (uridine-2'-O-)-methyltransferase activity"/>
    <property type="evidence" value="ECO:0007669"/>
    <property type="project" value="TreeGrafter"/>
</dbReference>
<dbReference type="GO" id="GO:0000463">
    <property type="term" value="P:maturation of LSU-rRNA from tricistronic rRNA transcript (SSU-rRNA, 5.8S rRNA, LSU-rRNA)"/>
    <property type="evidence" value="ECO:0007669"/>
    <property type="project" value="TreeGrafter"/>
</dbReference>
<evidence type="ECO:0000313" key="10">
    <source>
        <dbReference type="EMBL" id="VDM81117.1"/>
    </source>
</evidence>
<gene>
    <name evidence="10" type="ORF">SVUK_LOCUS16115</name>
</gene>
<dbReference type="FunFam" id="3.40.50.150:FF:000004">
    <property type="entry name" value="AdoMet-dependent rRNA methyltransferase SPB1"/>
    <property type="match status" value="1"/>
</dbReference>
<keyword evidence="6 8" id="KW-0949">S-adenosyl-L-methionine</keyword>
<evidence type="ECO:0000256" key="7">
    <source>
        <dbReference type="ARBA" id="ARBA00023242"/>
    </source>
</evidence>
<name>A0A3P7JXV1_STRVU</name>
<evidence type="ECO:0000256" key="8">
    <source>
        <dbReference type="PIRSR" id="PIRSR005461-1"/>
    </source>
</evidence>
<evidence type="ECO:0000256" key="4">
    <source>
        <dbReference type="ARBA" id="ARBA00022603"/>
    </source>
</evidence>
<dbReference type="GO" id="GO:0016435">
    <property type="term" value="F:rRNA (guanine) methyltransferase activity"/>
    <property type="evidence" value="ECO:0007669"/>
    <property type="project" value="TreeGrafter"/>
</dbReference>
<dbReference type="PANTHER" id="PTHR10920:SF13">
    <property type="entry name" value="PRE-RRNA 2'-O-RIBOSE RNA METHYLTRANSFERASE FTSJ3"/>
    <property type="match status" value="1"/>
</dbReference>
<dbReference type="Proteomes" id="UP000270094">
    <property type="component" value="Unassembled WGS sequence"/>
</dbReference>
<keyword evidence="11" id="KW-1185">Reference proteome</keyword>
<dbReference type="GO" id="GO:0000466">
    <property type="term" value="P:maturation of 5.8S rRNA from tricistronic rRNA transcript (SSU-rRNA, 5.8S rRNA, LSU-rRNA)"/>
    <property type="evidence" value="ECO:0007669"/>
    <property type="project" value="TreeGrafter"/>
</dbReference>
<dbReference type="EMBL" id="UYYB01111470">
    <property type="protein sequence ID" value="VDM81117.1"/>
    <property type="molecule type" value="Genomic_DNA"/>
</dbReference>
<dbReference type="InterPro" id="IPR015507">
    <property type="entry name" value="rRNA-MeTfrase_E"/>
</dbReference>
<protein>
    <recommendedName>
        <fullName evidence="9">Ribosomal RNA methyltransferase FtsJ domain-containing protein</fullName>
    </recommendedName>
</protein>
<dbReference type="SUPFAM" id="SSF53335">
    <property type="entry name" value="S-adenosyl-L-methionine-dependent methyltransferases"/>
    <property type="match status" value="1"/>
</dbReference>